<feature type="region of interest" description="Disordered" evidence="1">
    <location>
        <begin position="272"/>
        <end position="292"/>
    </location>
</feature>
<accession>A0A2U3LGX5</accession>
<dbReference type="AlphaFoldDB" id="A0A2U3LGX5"/>
<reference evidence="4" key="1">
    <citation type="submission" date="2018-02" db="EMBL/GenBank/DDBJ databases">
        <authorList>
            <person name="Hausmann B."/>
        </authorList>
    </citation>
    <scope>NUCLEOTIDE SEQUENCE [LARGE SCALE GENOMIC DNA]</scope>
    <source>
        <strain evidence="4">Peat soil MAG SbF1</strain>
    </source>
</reference>
<sequence length="303" mass="35143">MARPQKEGLDYFPLDIDMDQDDKVLLIEAKHKITGFAVLIKLLMKIYKEGYFYKWTEREQLLLSSKVNVDINIITEIVSDCIKWEFFNSSLYLKYEILTSGGIQKRYFKSVERRKEITLISEYLLISPPKQTDNFTVNMVYVDGNNLPSVVNVDINPLEDGLFPTEIPKEENSKGKEVKERKENDLILLPDEIDLIRTLEKVKDYPIDRAKELKMYRELQERYPTIDILGAIKDWSFDKLDKPLDVKSKPRSQINTWLGNCVKWGKNLKAKGGNKTGSNSIDQGDSKPWETDPILSEILRGRS</sequence>
<feature type="domain" description="Lin1244/Lin1753-like N-terminal" evidence="2">
    <location>
        <begin position="11"/>
        <end position="103"/>
    </location>
</feature>
<dbReference type="PANTHER" id="PTHR39196:SF1">
    <property type="entry name" value="PRIMOSOME, DNAD SUBUNIT"/>
    <property type="match status" value="1"/>
</dbReference>
<dbReference type="Pfam" id="PF14297">
    <property type="entry name" value="Lin1244_N"/>
    <property type="match status" value="1"/>
</dbReference>
<dbReference type="EMBL" id="OMOF01000445">
    <property type="protein sequence ID" value="SPF51185.1"/>
    <property type="molecule type" value="Genomic_DNA"/>
</dbReference>
<dbReference type="OrthoDB" id="1047417at2"/>
<dbReference type="Proteomes" id="UP000238916">
    <property type="component" value="Unassembled WGS sequence"/>
</dbReference>
<evidence type="ECO:0000313" key="3">
    <source>
        <dbReference type="EMBL" id="SPF51185.1"/>
    </source>
</evidence>
<proteinExistence type="predicted"/>
<evidence type="ECO:0000259" key="2">
    <source>
        <dbReference type="Pfam" id="PF14297"/>
    </source>
</evidence>
<name>A0A2U3LGX5_9FIRM</name>
<evidence type="ECO:0000313" key="4">
    <source>
        <dbReference type="Proteomes" id="UP000238916"/>
    </source>
</evidence>
<dbReference type="PANTHER" id="PTHR39196">
    <property type="entry name" value="PRIMOSOME, DNAD SUBUNIT"/>
    <property type="match status" value="1"/>
</dbReference>
<organism evidence="3 4">
    <name type="scientific">Candidatus Desulfosporosinus infrequens</name>
    <dbReference type="NCBI Taxonomy" id="2043169"/>
    <lineage>
        <taxon>Bacteria</taxon>
        <taxon>Bacillati</taxon>
        <taxon>Bacillota</taxon>
        <taxon>Clostridia</taxon>
        <taxon>Eubacteriales</taxon>
        <taxon>Desulfitobacteriaceae</taxon>
        <taxon>Desulfosporosinus</taxon>
    </lineage>
</organism>
<dbReference type="InterPro" id="IPR025400">
    <property type="entry name" value="Lin1244/Lin1753-like_N"/>
</dbReference>
<protein>
    <recommendedName>
        <fullName evidence="2">Lin1244/Lin1753-like N-terminal domain-containing protein</fullName>
    </recommendedName>
</protein>
<gene>
    <name evidence="3" type="ORF">SBF1_50069</name>
</gene>
<evidence type="ECO:0000256" key="1">
    <source>
        <dbReference type="SAM" id="MobiDB-lite"/>
    </source>
</evidence>